<proteinExistence type="predicted"/>
<accession>A0AAD7K4Y8</accession>
<dbReference type="Gene3D" id="3.80.10.10">
    <property type="entry name" value="Ribonuclease Inhibitor"/>
    <property type="match status" value="1"/>
</dbReference>
<dbReference type="Gene3D" id="1.20.1280.50">
    <property type="match status" value="1"/>
</dbReference>
<evidence type="ECO:0000313" key="1">
    <source>
        <dbReference type="EMBL" id="KAJ7778293.1"/>
    </source>
</evidence>
<sequence length="410" mass="47016">MLAANLCPAVLLPTEILAEIFIICLPNQQPNGDFYRIVENPRTLRSHEAPLLVATVCRRWREVALSTPRLWLSLILDKNGSRDNTGVVLSWISRSQPHPLAFTIIDPLASTQTLQELKSHCDRWGLVEVVIPEGREWLFDDSFAEAPRLERLHLISDADSISALLPWHQLTRLTCEDLTDLECIETLRKCPTLIDCDFIGYETPRSGEAISSVLPMMLPRITSFKIFGDSTVDTLRLLELPSLRSFETVVNSSAGDGEILISFFARSHCRLESLCLGWIDTHDLNRCLPFLASLVSLKIRTWHEILDDQMLRRLTYDSAVLPNLESFHMNLDLRWYDQTLTRDFMRDMIMSRCLGVDSIRSTRLNTFRLVYQHSRDEDHTSLMELAAELKPLLDPKMVEFTISPDSHEWV</sequence>
<organism evidence="1 2">
    <name type="scientific">Mycena metata</name>
    <dbReference type="NCBI Taxonomy" id="1033252"/>
    <lineage>
        <taxon>Eukaryota</taxon>
        <taxon>Fungi</taxon>
        <taxon>Dikarya</taxon>
        <taxon>Basidiomycota</taxon>
        <taxon>Agaricomycotina</taxon>
        <taxon>Agaricomycetes</taxon>
        <taxon>Agaricomycetidae</taxon>
        <taxon>Agaricales</taxon>
        <taxon>Marasmiineae</taxon>
        <taxon>Mycenaceae</taxon>
        <taxon>Mycena</taxon>
    </lineage>
</organism>
<evidence type="ECO:0000313" key="2">
    <source>
        <dbReference type="Proteomes" id="UP001215598"/>
    </source>
</evidence>
<protein>
    <recommendedName>
        <fullName evidence="3">F-box domain-containing protein</fullName>
    </recommendedName>
</protein>
<evidence type="ECO:0008006" key="3">
    <source>
        <dbReference type="Google" id="ProtNLM"/>
    </source>
</evidence>
<comment type="caution">
    <text evidence="1">The sequence shown here is derived from an EMBL/GenBank/DDBJ whole genome shotgun (WGS) entry which is preliminary data.</text>
</comment>
<dbReference type="EMBL" id="JARKIB010000007">
    <property type="protein sequence ID" value="KAJ7778293.1"/>
    <property type="molecule type" value="Genomic_DNA"/>
</dbReference>
<dbReference type="InterPro" id="IPR032675">
    <property type="entry name" value="LRR_dom_sf"/>
</dbReference>
<reference evidence="1" key="1">
    <citation type="submission" date="2023-03" db="EMBL/GenBank/DDBJ databases">
        <title>Massive genome expansion in bonnet fungi (Mycena s.s.) driven by repeated elements and novel gene families across ecological guilds.</title>
        <authorList>
            <consortium name="Lawrence Berkeley National Laboratory"/>
            <person name="Harder C.B."/>
            <person name="Miyauchi S."/>
            <person name="Viragh M."/>
            <person name="Kuo A."/>
            <person name="Thoen E."/>
            <person name="Andreopoulos B."/>
            <person name="Lu D."/>
            <person name="Skrede I."/>
            <person name="Drula E."/>
            <person name="Henrissat B."/>
            <person name="Morin E."/>
            <person name="Kohler A."/>
            <person name="Barry K."/>
            <person name="LaButti K."/>
            <person name="Morin E."/>
            <person name="Salamov A."/>
            <person name="Lipzen A."/>
            <person name="Mereny Z."/>
            <person name="Hegedus B."/>
            <person name="Baldrian P."/>
            <person name="Stursova M."/>
            <person name="Weitz H."/>
            <person name="Taylor A."/>
            <person name="Grigoriev I.V."/>
            <person name="Nagy L.G."/>
            <person name="Martin F."/>
            <person name="Kauserud H."/>
        </authorList>
    </citation>
    <scope>NUCLEOTIDE SEQUENCE</scope>
    <source>
        <strain evidence="1">CBHHK182m</strain>
    </source>
</reference>
<gene>
    <name evidence="1" type="ORF">B0H16DRAFT_1502932</name>
</gene>
<name>A0AAD7K4Y8_9AGAR</name>
<dbReference type="AlphaFoldDB" id="A0AAD7K4Y8"/>
<dbReference type="Proteomes" id="UP001215598">
    <property type="component" value="Unassembled WGS sequence"/>
</dbReference>
<keyword evidence="2" id="KW-1185">Reference proteome</keyword>